<sequence length="132" mass="14577">MFNGNEEPYLKWKKVFDVLGIEGGKGGDGSTETQVLGVTKSEDLVKLRALAELCSKDYFDDKSLLVVAWRGIMEVLDAEKKGGVKGKKEEGRAKEFEILDACAALGNACKSVRDFEDARRYLKHAKEGTRSS</sequence>
<organism evidence="1 2">
    <name type="scientific">Triparma laevis f. inornata</name>
    <dbReference type="NCBI Taxonomy" id="1714386"/>
    <lineage>
        <taxon>Eukaryota</taxon>
        <taxon>Sar</taxon>
        <taxon>Stramenopiles</taxon>
        <taxon>Ochrophyta</taxon>
        <taxon>Bolidophyceae</taxon>
        <taxon>Parmales</taxon>
        <taxon>Triparmaceae</taxon>
        <taxon>Triparma</taxon>
    </lineage>
</organism>
<evidence type="ECO:0000313" key="2">
    <source>
        <dbReference type="Proteomes" id="UP001162640"/>
    </source>
</evidence>
<dbReference type="Proteomes" id="UP001162640">
    <property type="component" value="Unassembled WGS sequence"/>
</dbReference>
<gene>
    <name evidence="1" type="ORF">TL16_g12393</name>
</gene>
<reference evidence="2" key="1">
    <citation type="journal article" date="2023" name="Commun. Biol.">
        <title>Genome analysis of Parmales, the sister group of diatoms, reveals the evolutionary specialization of diatoms from phago-mixotrophs to photoautotrophs.</title>
        <authorList>
            <person name="Ban H."/>
            <person name="Sato S."/>
            <person name="Yoshikawa S."/>
            <person name="Yamada K."/>
            <person name="Nakamura Y."/>
            <person name="Ichinomiya M."/>
            <person name="Sato N."/>
            <person name="Blanc-Mathieu R."/>
            <person name="Endo H."/>
            <person name="Kuwata A."/>
            <person name="Ogata H."/>
        </authorList>
    </citation>
    <scope>NUCLEOTIDE SEQUENCE [LARGE SCALE GENOMIC DNA]</scope>
</reference>
<protein>
    <submittedName>
        <fullName evidence="1">Uncharacterized protein</fullName>
    </submittedName>
</protein>
<comment type="caution">
    <text evidence="1">The sequence shown here is derived from an EMBL/GenBank/DDBJ whole genome shotgun (WGS) entry which is preliminary data.</text>
</comment>
<dbReference type="AlphaFoldDB" id="A0A9W7ETX6"/>
<name>A0A9W7ETX6_9STRA</name>
<evidence type="ECO:0000313" key="1">
    <source>
        <dbReference type="EMBL" id="GMH92599.1"/>
    </source>
</evidence>
<proteinExistence type="predicted"/>
<dbReference type="EMBL" id="BLQM01000500">
    <property type="protein sequence ID" value="GMH92599.1"/>
    <property type="molecule type" value="Genomic_DNA"/>
</dbReference>
<accession>A0A9W7ETX6</accession>